<keyword evidence="1" id="KW-0812">Transmembrane</keyword>
<feature type="transmembrane region" description="Helical" evidence="1">
    <location>
        <begin position="213"/>
        <end position="234"/>
    </location>
</feature>
<dbReference type="Proteomes" id="UP000094707">
    <property type="component" value="Chromosome I"/>
</dbReference>
<name>A0A1D3L149_9EURY</name>
<accession>A0A1D3L149</accession>
<sequence length="239" mass="25424">MSYLVCEKCGKYYELNEGKESFYFDKCECGGRLHYTESLNGNTSPRIQIQVVAADKKKCPHCGFENPKGALFCLECGNELGILNNSKQEKFTSDNDIQNPPNGTLNMDAKTEEHVFSVMGLLGVITGFGFLIVSMVCAVLLLVGTNIPHVASDLSPNILAGLGILAIVITLISGMLASYIGGSKSYKIGIINGGLVGFILSVFMGAVSGASAFLLGFSVFGFLSILGGILGTLLKKYGH</sequence>
<keyword evidence="1" id="KW-0472">Membrane</keyword>
<feature type="transmembrane region" description="Helical" evidence="1">
    <location>
        <begin position="115"/>
        <end position="143"/>
    </location>
</feature>
<reference evidence="3 4" key="1">
    <citation type="submission" date="2016-08" db="EMBL/GenBank/DDBJ databases">
        <authorList>
            <person name="Seilhamer J.J."/>
        </authorList>
    </citation>
    <scope>NUCLEOTIDE SEQUENCE [LARGE SCALE GENOMIC DNA]</scope>
    <source>
        <strain evidence="3">Buetzberg</strain>
    </source>
</reference>
<dbReference type="GeneID" id="30411566"/>
<gene>
    <name evidence="3" type="ORF">MCBB_0712</name>
</gene>
<feature type="transmembrane region" description="Helical" evidence="1">
    <location>
        <begin position="158"/>
        <end position="181"/>
    </location>
</feature>
<keyword evidence="1" id="KW-1133">Transmembrane helix</keyword>
<dbReference type="RefSeq" id="WP_071906470.1">
    <property type="nucleotide sequence ID" value="NZ_LT607756.1"/>
</dbReference>
<evidence type="ECO:0000256" key="1">
    <source>
        <dbReference type="SAM" id="Phobius"/>
    </source>
</evidence>
<dbReference type="STRING" id="118062.MCBB_0712"/>
<proteinExistence type="predicted"/>
<protein>
    <recommendedName>
        <fullName evidence="2">Zinc-ribbon domain-containing protein</fullName>
    </recommendedName>
</protein>
<evidence type="ECO:0000259" key="2">
    <source>
        <dbReference type="Pfam" id="PF13240"/>
    </source>
</evidence>
<keyword evidence="4" id="KW-1185">Reference proteome</keyword>
<feature type="transmembrane region" description="Helical" evidence="1">
    <location>
        <begin position="188"/>
        <end position="207"/>
    </location>
</feature>
<dbReference type="AlphaFoldDB" id="A0A1D3L149"/>
<evidence type="ECO:0000313" key="4">
    <source>
        <dbReference type="Proteomes" id="UP000094707"/>
    </source>
</evidence>
<organism evidence="3 4">
    <name type="scientific">Methanobacterium congolense</name>
    <dbReference type="NCBI Taxonomy" id="118062"/>
    <lineage>
        <taxon>Archaea</taxon>
        <taxon>Methanobacteriati</taxon>
        <taxon>Methanobacteriota</taxon>
        <taxon>Methanomada group</taxon>
        <taxon>Methanobacteria</taxon>
        <taxon>Methanobacteriales</taxon>
        <taxon>Methanobacteriaceae</taxon>
        <taxon>Methanobacterium</taxon>
    </lineage>
</organism>
<dbReference type="InterPro" id="IPR026870">
    <property type="entry name" value="Zinc_ribbon_dom"/>
</dbReference>
<dbReference type="EMBL" id="LT607756">
    <property type="protein sequence ID" value="SCG85285.1"/>
    <property type="molecule type" value="Genomic_DNA"/>
</dbReference>
<dbReference type="Pfam" id="PF13240">
    <property type="entry name" value="Zn_Ribbon_1"/>
    <property type="match status" value="1"/>
</dbReference>
<dbReference type="KEGG" id="mcub:MCBB_0712"/>
<feature type="domain" description="Zinc-ribbon" evidence="2">
    <location>
        <begin position="58"/>
        <end position="80"/>
    </location>
</feature>
<dbReference type="OrthoDB" id="70331at2157"/>
<evidence type="ECO:0000313" key="3">
    <source>
        <dbReference type="EMBL" id="SCG85285.1"/>
    </source>
</evidence>